<dbReference type="WBParaSite" id="PSAMB.scaffold589size46452.g7189.t1">
    <property type="protein sequence ID" value="PSAMB.scaffold589size46452.g7189.t1"/>
    <property type="gene ID" value="PSAMB.scaffold589size46452.g7189"/>
</dbReference>
<organism evidence="1 2">
    <name type="scientific">Plectus sambesii</name>
    <dbReference type="NCBI Taxonomy" id="2011161"/>
    <lineage>
        <taxon>Eukaryota</taxon>
        <taxon>Metazoa</taxon>
        <taxon>Ecdysozoa</taxon>
        <taxon>Nematoda</taxon>
        <taxon>Chromadorea</taxon>
        <taxon>Plectida</taxon>
        <taxon>Plectina</taxon>
        <taxon>Plectoidea</taxon>
        <taxon>Plectidae</taxon>
        <taxon>Plectus</taxon>
    </lineage>
</organism>
<proteinExistence type="predicted"/>
<sequence>MKALTTDDFYEHLGVPTGLTSTTWLLTCSRQWPQMSMKLTHHFWPHGRSLTQSTSVLAYADDLVYSDFRLYSWPPAPPQHNSRSSDLGCPPLQCSQICLPAHRGQTARCTLHWLQDPRPADEKPSHHLVEQLLWDGLKQMRSGKGATPSEVSINLLKDLPNLIEKEKEKMPDSAPVLEDSQMFWDDDIKIPHCLSKAKSSAIPSVDNAYRLPCKYKTMICGKPFLMHDNQDTGTVAFASNGTLHMLQESIECKFDGMFKSAPATFNRLIQSTASTIKLNPSKLERILLDFEWSAIKALKQLFAREFKRFGHVKISGCRFHYSQAIVRNADRVGLKAAKRKVHPIRHWIQRILCLSLLLAHLVQPIWSDVLRHPPRDRGCGEYLPVMRRFIKYFKKIWLADDVRIHLWNHYDNQGSRTTNAVEGYHLMIKRNFSGIHPKLGNYLN</sequence>
<evidence type="ECO:0000313" key="1">
    <source>
        <dbReference type="Proteomes" id="UP000887566"/>
    </source>
</evidence>
<reference evidence="2" key="1">
    <citation type="submission" date="2022-11" db="UniProtKB">
        <authorList>
            <consortium name="WormBaseParasite"/>
        </authorList>
    </citation>
    <scope>IDENTIFICATION</scope>
</reference>
<name>A0A914WZQ3_9BILA</name>
<evidence type="ECO:0000313" key="2">
    <source>
        <dbReference type="WBParaSite" id="PSAMB.scaffold589size46452.g7189.t1"/>
    </source>
</evidence>
<dbReference type="AlphaFoldDB" id="A0A914WZQ3"/>
<protein>
    <submittedName>
        <fullName evidence="2">MULE transposase domain-containing protein</fullName>
    </submittedName>
</protein>
<keyword evidence="1" id="KW-1185">Reference proteome</keyword>
<accession>A0A914WZQ3</accession>
<dbReference type="Proteomes" id="UP000887566">
    <property type="component" value="Unplaced"/>
</dbReference>